<evidence type="ECO:0000256" key="1">
    <source>
        <dbReference type="ARBA" id="ARBA00023284"/>
    </source>
</evidence>
<feature type="signal peptide" evidence="2">
    <location>
        <begin position="1"/>
        <end position="24"/>
    </location>
</feature>
<dbReference type="EMBL" id="CP136864">
    <property type="protein sequence ID" value="WOJ92860.1"/>
    <property type="molecule type" value="Genomic_DNA"/>
</dbReference>
<feature type="chain" id="PRO_5045112469" evidence="2">
    <location>
        <begin position="25"/>
        <end position="150"/>
    </location>
</feature>
<dbReference type="RefSeq" id="WP_407347518.1">
    <property type="nucleotide sequence ID" value="NZ_CP136864.1"/>
</dbReference>
<evidence type="ECO:0000259" key="3">
    <source>
        <dbReference type="PROSITE" id="PS51352"/>
    </source>
</evidence>
<dbReference type="PANTHER" id="PTHR42852">
    <property type="entry name" value="THIOL:DISULFIDE INTERCHANGE PROTEIN DSBE"/>
    <property type="match status" value="1"/>
</dbReference>
<dbReference type="InterPro" id="IPR013766">
    <property type="entry name" value="Thioredoxin_domain"/>
</dbReference>
<dbReference type="PROSITE" id="PS51352">
    <property type="entry name" value="THIOREDOXIN_2"/>
    <property type="match status" value="1"/>
</dbReference>
<dbReference type="PROSITE" id="PS00194">
    <property type="entry name" value="THIOREDOXIN_1"/>
    <property type="match status" value="1"/>
</dbReference>
<dbReference type="PANTHER" id="PTHR42852:SF13">
    <property type="entry name" value="PROTEIN DIPZ"/>
    <property type="match status" value="1"/>
</dbReference>
<dbReference type="InterPro" id="IPR050553">
    <property type="entry name" value="Thioredoxin_ResA/DsbE_sf"/>
</dbReference>
<gene>
    <name evidence="4" type="ORF">R0135_13845</name>
</gene>
<evidence type="ECO:0000313" key="5">
    <source>
        <dbReference type="Proteomes" id="UP001626537"/>
    </source>
</evidence>
<dbReference type="InterPro" id="IPR036249">
    <property type="entry name" value="Thioredoxin-like_sf"/>
</dbReference>
<keyword evidence="5" id="KW-1185">Reference proteome</keyword>
<name>A0ABZ0I135_9GAMM</name>
<dbReference type="Pfam" id="PF00578">
    <property type="entry name" value="AhpC-TSA"/>
    <property type="match status" value="1"/>
</dbReference>
<dbReference type="Gene3D" id="3.40.30.10">
    <property type="entry name" value="Glutaredoxin"/>
    <property type="match status" value="1"/>
</dbReference>
<keyword evidence="2" id="KW-0732">Signal</keyword>
<feature type="domain" description="Thioredoxin" evidence="3">
    <location>
        <begin position="11"/>
        <end position="145"/>
    </location>
</feature>
<dbReference type="InterPro" id="IPR017937">
    <property type="entry name" value="Thioredoxin_CS"/>
</dbReference>
<dbReference type="SUPFAM" id="SSF52833">
    <property type="entry name" value="Thioredoxin-like"/>
    <property type="match status" value="1"/>
</dbReference>
<keyword evidence="1" id="KW-0676">Redox-active center</keyword>
<proteinExistence type="predicted"/>
<dbReference type="Proteomes" id="UP001626537">
    <property type="component" value="Chromosome"/>
</dbReference>
<sequence length="150" mass="16586">MKLRQQARLFLLLTALIASVHAGASEGEDKSSGWRLVNYWSEWCAPCRKEIPMLNALREELALSSVQLVGVNFDDDPRDVTLRIASSLGINFPTLTRKEVNEYGMPAPSVMPTTYIVSPANEVADTLIGLQSREQIVARLFRLGVISDAP</sequence>
<dbReference type="InterPro" id="IPR000866">
    <property type="entry name" value="AhpC/TSA"/>
</dbReference>
<reference evidence="4 5" key="1">
    <citation type="submission" date="2023-10" db="EMBL/GenBank/DDBJ databases">
        <title>Two novel species belonging to the OM43/NOR5 clade.</title>
        <authorList>
            <person name="Park M."/>
        </authorList>
    </citation>
    <scope>NUCLEOTIDE SEQUENCE [LARGE SCALE GENOMIC DNA]</scope>
    <source>
        <strain evidence="4 5">IMCC43200</strain>
    </source>
</reference>
<evidence type="ECO:0000256" key="2">
    <source>
        <dbReference type="SAM" id="SignalP"/>
    </source>
</evidence>
<accession>A0ABZ0I135</accession>
<protein>
    <submittedName>
        <fullName evidence="4">TlpA disulfide reductase family protein</fullName>
    </submittedName>
</protein>
<organism evidence="4 5">
    <name type="scientific">Congregibacter variabilis</name>
    <dbReference type="NCBI Taxonomy" id="3081200"/>
    <lineage>
        <taxon>Bacteria</taxon>
        <taxon>Pseudomonadati</taxon>
        <taxon>Pseudomonadota</taxon>
        <taxon>Gammaproteobacteria</taxon>
        <taxon>Cellvibrionales</taxon>
        <taxon>Halieaceae</taxon>
        <taxon>Congregibacter</taxon>
    </lineage>
</organism>
<dbReference type="CDD" id="cd02966">
    <property type="entry name" value="TlpA_like_family"/>
    <property type="match status" value="1"/>
</dbReference>
<evidence type="ECO:0000313" key="4">
    <source>
        <dbReference type="EMBL" id="WOJ92860.1"/>
    </source>
</evidence>